<dbReference type="PANTHER" id="PTHR30441">
    <property type="entry name" value="DUF748 DOMAIN-CONTAINING PROTEIN"/>
    <property type="match status" value="1"/>
</dbReference>
<dbReference type="EMBL" id="AYTS01000125">
    <property type="protein sequence ID" value="OOP55696.1"/>
    <property type="molecule type" value="Genomic_DNA"/>
</dbReference>
<gene>
    <name evidence="1" type="ORF">AYP45_13200</name>
</gene>
<dbReference type="GO" id="GO:0005886">
    <property type="term" value="C:plasma membrane"/>
    <property type="evidence" value="ECO:0007669"/>
    <property type="project" value="TreeGrafter"/>
</dbReference>
<comment type="caution">
    <text evidence="1">The sequence shown here is derived from an EMBL/GenBank/DDBJ whole genome shotgun (WGS) entry which is preliminary data.</text>
</comment>
<dbReference type="Gene3D" id="3.30.1330.60">
    <property type="entry name" value="OmpA-like domain"/>
    <property type="match status" value="1"/>
</dbReference>
<accession>A0A1V4ARH6</accession>
<organism evidence="1 2">
    <name type="scientific">Candidatus Brocadia carolinensis</name>
    <dbReference type="NCBI Taxonomy" id="1004156"/>
    <lineage>
        <taxon>Bacteria</taxon>
        <taxon>Pseudomonadati</taxon>
        <taxon>Planctomycetota</taxon>
        <taxon>Candidatus Brocadiia</taxon>
        <taxon>Candidatus Brocadiales</taxon>
        <taxon>Candidatus Brocadiaceae</taxon>
        <taxon>Candidatus Brocadia</taxon>
    </lineage>
</organism>
<reference evidence="1 2" key="1">
    <citation type="journal article" date="2017" name="Water Res.">
        <title>Discovery and metagenomic analysis of an anammox bacterial enrichment related to Candidatus "Brocadia caroliniensis" in a full-scale glycerol-fed nitritation-denitritation separate centrate treatment process.</title>
        <authorList>
            <person name="Park H."/>
            <person name="Brotto A.C."/>
            <person name="van Loosdrecht M.C."/>
            <person name="Chandran K."/>
        </authorList>
    </citation>
    <scope>NUCLEOTIDE SEQUENCE [LARGE SCALE GENOMIC DNA]</scope>
    <source>
        <strain evidence="1">26THWARD</strain>
    </source>
</reference>
<dbReference type="InterPro" id="IPR052894">
    <property type="entry name" value="AsmA-related"/>
</dbReference>
<sequence length="826" mass="91219">MVPLLVRQLIVDRGQIVFEDHSRTTPFREQINAVSFSLKNFTTQPNREGLYEFEATTDQGETLKYCGNISMSPRYSKGSLELSGIKLRSLWSYLQEQLNFEIAGGELDISGNYEFDDTGEKPRILVKNGNINVRSLSVVQKEGKEEVISLPRLTMSGADIDYEKRQLTVARIQSDSSKINGRRNEDGSISLLAMFQPKPVGGSGKTQSQGQEKSDAWHVTIGAIEIADYAFHMEDHSTKPIAHLEVSPVNMKLEDVQIGAPGSARLELQAGLNQTGTIRVAGKVAFDSLSSELDMQLSKVALRPFQPYVNQFAKLVIEDGAVSMNGHVNYAPSTGSPGIDFLGNIAVESVRVADPVLEEDILRCERLDFEEVKYQNNPDALTMKELIARGLYTRIIIGPDRTTNIQQILVKDNQAPVNQGSQQAGGTQLPIRIDQVSVIDSSMNFADLSLTPRFATGIQNLNGTVKGLSSEHLARADIDLKGQVDKYAPVFIQGKINPLSEQAFTDIIMNFQGIDLTTFSPYSGRFAGYKIEKGKLTLELHYKLSEKILIGENHVVMNQFTLGERVEDRDATKLPVRLAIAILKDSRGVIDINLPVRGDLNDPEFSLAPLILKAFVNLIVKAATAPFKMLGALVGGAGEELEFISFAPGSSSLSQEQQEKLARLAKALGSRPQLTLDLRGTAVEPADRLALADRAVMARIRKQVNTPPESPLAEDEQKRMLKLYRDTFKKEDPRDLVSPTDENGTKLPRDAYMAAVAEASRKRLVENYPVSDDDLRTLAHERAVSVKDYMIHQGGIGEPRVFLRDVDMKAPVSNGEIRMPLSLDAR</sequence>
<evidence type="ECO:0000313" key="1">
    <source>
        <dbReference type="EMBL" id="OOP55696.1"/>
    </source>
</evidence>
<dbReference type="STRING" id="1004156.AYP45_13200"/>
<proteinExistence type="predicted"/>
<dbReference type="Pfam" id="PF05359">
    <property type="entry name" value="DUF748"/>
    <property type="match status" value="1"/>
</dbReference>
<evidence type="ECO:0008006" key="3">
    <source>
        <dbReference type="Google" id="ProtNLM"/>
    </source>
</evidence>
<dbReference type="AlphaFoldDB" id="A0A1V4ARH6"/>
<evidence type="ECO:0000313" key="2">
    <source>
        <dbReference type="Proteomes" id="UP000189681"/>
    </source>
</evidence>
<dbReference type="InterPro" id="IPR008023">
    <property type="entry name" value="DUF748"/>
</dbReference>
<dbReference type="Proteomes" id="UP000189681">
    <property type="component" value="Unassembled WGS sequence"/>
</dbReference>
<name>A0A1V4ARH6_9BACT</name>
<dbReference type="GO" id="GO:0090313">
    <property type="term" value="P:regulation of protein targeting to membrane"/>
    <property type="evidence" value="ECO:0007669"/>
    <property type="project" value="TreeGrafter"/>
</dbReference>
<dbReference type="PANTHER" id="PTHR30441:SF8">
    <property type="entry name" value="DUF748 DOMAIN-CONTAINING PROTEIN"/>
    <property type="match status" value="1"/>
</dbReference>
<dbReference type="InterPro" id="IPR036737">
    <property type="entry name" value="OmpA-like_sf"/>
</dbReference>
<protein>
    <recommendedName>
        <fullName evidence="3">DUF748 domain-containing protein</fullName>
    </recommendedName>
</protein>